<name>A0ABN9R724_9DINO</name>
<dbReference type="Proteomes" id="UP001189429">
    <property type="component" value="Unassembled WGS sequence"/>
</dbReference>
<dbReference type="EMBL" id="CAUYUJ010005565">
    <property type="protein sequence ID" value="CAK0814199.1"/>
    <property type="molecule type" value="Genomic_DNA"/>
</dbReference>
<sequence>GRTHKEDEVGGKRQEEEARQARSSARARQMSGPASAAGTTGDAARPGPRGIRERTGLSRPVSPRSWLGSSSWTQAVELHMHLSCARRPLRQGRTPTARAATPTLPGNTLPLGSACGSASLAARLHFVCTDPGPWAGHRAAAVSACGPCTPPTSQPARHTMWVPRVPGPIPESGCRRASLPDGPLGPKGTSKRDAPAHLGEAGRPGPAPARRQEALRAGVLWSDRVGA</sequence>
<proteinExistence type="predicted"/>
<feature type="region of interest" description="Disordered" evidence="1">
    <location>
        <begin position="172"/>
        <end position="214"/>
    </location>
</feature>
<comment type="caution">
    <text evidence="2">The sequence shown here is derived from an EMBL/GenBank/DDBJ whole genome shotgun (WGS) entry which is preliminary data.</text>
</comment>
<feature type="region of interest" description="Disordered" evidence="1">
    <location>
        <begin position="1"/>
        <end position="67"/>
    </location>
</feature>
<gene>
    <name evidence="2" type="ORF">PCOR1329_LOCUS17862</name>
</gene>
<organism evidence="2 3">
    <name type="scientific">Prorocentrum cordatum</name>
    <dbReference type="NCBI Taxonomy" id="2364126"/>
    <lineage>
        <taxon>Eukaryota</taxon>
        <taxon>Sar</taxon>
        <taxon>Alveolata</taxon>
        <taxon>Dinophyceae</taxon>
        <taxon>Prorocentrales</taxon>
        <taxon>Prorocentraceae</taxon>
        <taxon>Prorocentrum</taxon>
    </lineage>
</organism>
<protein>
    <submittedName>
        <fullName evidence="2">Uncharacterized protein</fullName>
    </submittedName>
</protein>
<evidence type="ECO:0000313" key="2">
    <source>
        <dbReference type="EMBL" id="CAK0814199.1"/>
    </source>
</evidence>
<accession>A0ABN9R724</accession>
<evidence type="ECO:0000256" key="1">
    <source>
        <dbReference type="SAM" id="MobiDB-lite"/>
    </source>
</evidence>
<keyword evidence="3" id="KW-1185">Reference proteome</keyword>
<reference evidence="2" key="1">
    <citation type="submission" date="2023-10" db="EMBL/GenBank/DDBJ databases">
        <authorList>
            <person name="Chen Y."/>
            <person name="Shah S."/>
            <person name="Dougan E. K."/>
            <person name="Thang M."/>
            <person name="Chan C."/>
        </authorList>
    </citation>
    <scope>NUCLEOTIDE SEQUENCE [LARGE SCALE GENOMIC DNA]</scope>
</reference>
<feature type="non-terminal residue" evidence="2">
    <location>
        <position position="1"/>
    </location>
</feature>
<evidence type="ECO:0000313" key="3">
    <source>
        <dbReference type="Proteomes" id="UP001189429"/>
    </source>
</evidence>
<feature type="compositionally biased region" description="Basic and acidic residues" evidence="1">
    <location>
        <begin position="1"/>
        <end position="20"/>
    </location>
</feature>